<proteinExistence type="predicted"/>
<evidence type="ECO:0000313" key="2">
    <source>
        <dbReference type="Proteomes" id="UP000663874"/>
    </source>
</evidence>
<organism evidence="1 2">
    <name type="scientific">Rotaria sordida</name>
    <dbReference type="NCBI Taxonomy" id="392033"/>
    <lineage>
        <taxon>Eukaryota</taxon>
        <taxon>Metazoa</taxon>
        <taxon>Spiralia</taxon>
        <taxon>Gnathifera</taxon>
        <taxon>Rotifera</taxon>
        <taxon>Eurotatoria</taxon>
        <taxon>Bdelloidea</taxon>
        <taxon>Philodinida</taxon>
        <taxon>Philodinidae</taxon>
        <taxon>Rotaria</taxon>
    </lineage>
</organism>
<dbReference type="EMBL" id="CAJOBE010005903">
    <property type="protein sequence ID" value="CAF3989269.1"/>
    <property type="molecule type" value="Genomic_DNA"/>
</dbReference>
<reference evidence="1" key="1">
    <citation type="submission" date="2021-02" db="EMBL/GenBank/DDBJ databases">
        <authorList>
            <person name="Nowell W R."/>
        </authorList>
    </citation>
    <scope>NUCLEOTIDE SEQUENCE</scope>
</reference>
<feature type="non-terminal residue" evidence="1">
    <location>
        <position position="1"/>
    </location>
</feature>
<protein>
    <submittedName>
        <fullName evidence="1">Uncharacterized protein</fullName>
    </submittedName>
</protein>
<gene>
    <name evidence="1" type="ORF">FNK824_LOCUS25305</name>
</gene>
<comment type="caution">
    <text evidence="1">The sequence shown here is derived from an EMBL/GenBank/DDBJ whole genome shotgun (WGS) entry which is preliminary data.</text>
</comment>
<accession>A0A819N338</accession>
<dbReference type="Proteomes" id="UP000663874">
    <property type="component" value="Unassembled WGS sequence"/>
</dbReference>
<name>A0A819N338_9BILA</name>
<sequence>AYDFGSRLFGLFIYGYNDVLRANNYFF</sequence>
<dbReference type="AlphaFoldDB" id="A0A819N338"/>
<evidence type="ECO:0000313" key="1">
    <source>
        <dbReference type="EMBL" id="CAF3989269.1"/>
    </source>
</evidence>